<reference evidence="6" key="2">
    <citation type="submission" date="2022-10" db="EMBL/GenBank/DDBJ databases">
        <authorList>
            <consortium name="ENA_rothamsted_submissions"/>
            <consortium name="culmorum"/>
            <person name="King R."/>
        </authorList>
    </citation>
    <scope>NUCLEOTIDE SEQUENCE</scope>
</reference>
<gene>
    <name evidence="6" type="ORF">CHIRRI_LOCUS9536</name>
</gene>
<keyword evidence="7" id="KW-1185">Reference proteome</keyword>
<keyword evidence="3" id="KW-0240">DNA-directed RNA polymerase</keyword>
<dbReference type="Pfam" id="PF06870">
    <property type="entry name" value="RNA_pol_I_A49"/>
    <property type="match status" value="1"/>
</dbReference>
<dbReference type="GO" id="GO:0000428">
    <property type="term" value="C:DNA-directed RNA polymerase complex"/>
    <property type="evidence" value="ECO:0007669"/>
    <property type="project" value="UniProtKB-KW"/>
</dbReference>
<dbReference type="GO" id="GO:0006351">
    <property type="term" value="P:DNA-templated transcription"/>
    <property type="evidence" value="ECO:0007669"/>
    <property type="project" value="InterPro"/>
</dbReference>
<keyword evidence="4" id="KW-0804">Transcription</keyword>
<dbReference type="GO" id="GO:0003677">
    <property type="term" value="F:DNA binding"/>
    <property type="evidence" value="ECO:0007669"/>
    <property type="project" value="InterPro"/>
</dbReference>
<evidence type="ECO:0000256" key="5">
    <source>
        <dbReference type="ARBA" id="ARBA00023242"/>
    </source>
</evidence>
<keyword evidence="5" id="KW-0539">Nucleus</keyword>
<dbReference type="Proteomes" id="UP001153620">
    <property type="component" value="Chromosome 3"/>
</dbReference>
<dbReference type="InterPro" id="IPR009668">
    <property type="entry name" value="RNA_pol-assoc_fac_A49-like"/>
</dbReference>
<comment type="similarity">
    <text evidence="2">Belongs to the eukaryotic RPA49/POLR1E RNA polymerase subunit family.</text>
</comment>
<evidence type="ECO:0000313" key="7">
    <source>
        <dbReference type="Proteomes" id="UP001153620"/>
    </source>
</evidence>
<proteinExistence type="inferred from homology"/>
<organism evidence="6 7">
    <name type="scientific">Chironomus riparius</name>
    <dbReference type="NCBI Taxonomy" id="315576"/>
    <lineage>
        <taxon>Eukaryota</taxon>
        <taxon>Metazoa</taxon>
        <taxon>Ecdysozoa</taxon>
        <taxon>Arthropoda</taxon>
        <taxon>Hexapoda</taxon>
        <taxon>Insecta</taxon>
        <taxon>Pterygota</taxon>
        <taxon>Neoptera</taxon>
        <taxon>Endopterygota</taxon>
        <taxon>Diptera</taxon>
        <taxon>Nematocera</taxon>
        <taxon>Chironomoidea</taxon>
        <taxon>Chironomidae</taxon>
        <taxon>Chironominae</taxon>
        <taxon>Chironomus</taxon>
    </lineage>
</organism>
<dbReference type="OrthoDB" id="277398at2759"/>
<dbReference type="EMBL" id="OU895879">
    <property type="protein sequence ID" value="CAG9806681.1"/>
    <property type="molecule type" value="Genomic_DNA"/>
</dbReference>
<accession>A0A9N9WWI7</accession>
<evidence type="ECO:0000256" key="1">
    <source>
        <dbReference type="ARBA" id="ARBA00004604"/>
    </source>
</evidence>
<dbReference type="PANTHER" id="PTHR14440">
    <property type="entry name" value="DNA-DIRECTED RNA POLYMERASE I SUBUNIT RPA49"/>
    <property type="match status" value="1"/>
</dbReference>
<evidence type="ECO:0000256" key="2">
    <source>
        <dbReference type="ARBA" id="ARBA00009430"/>
    </source>
</evidence>
<protein>
    <submittedName>
        <fullName evidence="6">Uncharacterized protein</fullName>
    </submittedName>
</protein>
<name>A0A9N9WWI7_9DIPT</name>
<evidence type="ECO:0000256" key="4">
    <source>
        <dbReference type="ARBA" id="ARBA00023163"/>
    </source>
</evidence>
<evidence type="ECO:0000256" key="3">
    <source>
        <dbReference type="ARBA" id="ARBA00022478"/>
    </source>
</evidence>
<sequence length="394" mass="44209">MEILKKSTIISVDRTVPKKASPIIATFQNANLNKEIANQAVCKRVATTSDGSKYALIATESNVYKSDLSNAGSEFQDTYIAIHNRKTKEINLIQVENASFKHVLYDDTRSSFENNVLDTAKILAKEFAGKKGAIAFERSLRTKVNSSILEDTVDKMMTSVDTDKFFENDILGQSQEDRTKFRDYIFPKINLESTEGKSVREIFTVSNLIGDEMIEHLSEIAIDILNIESKNLPFTNKFIKNAVITVQNSKVPESDDNLKKMAMLIYAESLISLINAKSKFVNLTELTKFSNQLAQDINKKFFIAGSKQVSNFTRQKSIVFYILLTLLSSDSLEVSLNDILDSVNLSKKELVKFAFVIGCKTKGDLLMLKTVAKLDKDATFQVPLMKGKKEKKGK</sequence>
<dbReference type="AlphaFoldDB" id="A0A9N9WWI7"/>
<evidence type="ECO:0000313" key="6">
    <source>
        <dbReference type="EMBL" id="CAG9806681.1"/>
    </source>
</evidence>
<reference evidence="6" key="1">
    <citation type="submission" date="2022-01" db="EMBL/GenBank/DDBJ databases">
        <authorList>
            <person name="King R."/>
        </authorList>
    </citation>
    <scope>NUCLEOTIDE SEQUENCE</scope>
</reference>
<comment type="subcellular location">
    <subcellularLocation>
        <location evidence="1">Nucleus</location>
        <location evidence="1">Nucleolus</location>
    </subcellularLocation>
</comment>
<dbReference type="GO" id="GO:0005730">
    <property type="term" value="C:nucleolus"/>
    <property type="evidence" value="ECO:0007669"/>
    <property type="project" value="UniProtKB-SubCell"/>
</dbReference>